<accession>A0A4U9I5Q5</accession>
<evidence type="ECO:0000256" key="2">
    <source>
        <dbReference type="ARBA" id="ARBA00022723"/>
    </source>
</evidence>
<reference evidence="7 8" key="1">
    <citation type="submission" date="2019-05" db="EMBL/GenBank/DDBJ databases">
        <authorList>
            <consortium name="Pathogen Informatics"/>
        </authorList>
    </citation>
    <scope>NUCLEOTIDE SEQUENCE [LARGE SCALE GENOMIC DNA]</scope>
    <source>
        <strain evidence="7 8">NCTC13032</strain>
    </source>
</reference>
<dbReference type="AlphaFoldDB" id="A0A4U9I5Q5"/>
<dbReference type="GO" id="GO:0046872">
    <property type="term" value="F:metal ion binding"/>
    <property type="evidence" value="ECO:0007669"/>
    <property type="project" value="UniProtKB-KW"/>
</dbReference>
<dbReference type="InterPro" id="IPR004017">
    <property type="entry name" value="Cys_rich_dom"/>
</dbReference>
<keyword evidence="4" id="KW-0408">Iron</keyword>
<protein>
    <submittedName>
        <fullName evidence="7">Anaerobic glycerol-3-phosphate dehydrogenase subunit C</fullName>
    </submittedName>
</protein>
<dbReference type="EMBL" id="LR590464">
    <property type="protein sequence ID" value="VTP72677.1"/>
    <property type="molecule type" value="Genomic_DNA"/>
</dbReference>
<dbReference type="PANTHER" id="PTHR32479:SF19">
    <property type="entry name" value="ANAEROBIC GLYCEROL-3-PHOSPHATE DEHYDROGENASE SUBUNIT C"/>
    <property type="match status" value="1"/>
</dbReference>
<evidence type="ECO:0000256" key="1">
    <source>
        <dbReference type="ARBA" id="ARBA00022485"/>
    </source>
</evidence>
<keyword evidence="2" id="KW-0479">Metal-binding</keyword>
<name>A0A4U9I5Q5_9ENTR</name>
<keyword evidence="1" id="KW-0004">4Fe-4S</keyword>
<proteinExistence type="predicted"/>
<evidence type="ECO:0000313" key="7">
    <source>
        <dbReference type="EMBL" id="VTP72677.1"/>
    </source>
</evidence>
<organism evidence="7 8">
    <name type="scientific">Leclercia adecarboxylata</name>
    <dbReference type="NCBI Taxonomy" id="83655"/>
    <lineage>
        <taxon>Bacteria</taxon>
        <taxon>Pseudomonadati</taxon>
        <taxon>Pseudomonadota</taxon>
        <taxon>Gammaproteobacteria</taxon>
        <taxon>Enterobacterales</taxon>
        <taxon>Enterobacteriaceae</taxon>
        <taxon>Leclercia</taxon>
    </lineage>
</organism>
<dbReference type="GO" id="GO:0016491">
    <property type="term" value="F:oxidoreductase activity"/>
    <property type="evidence" value="ECO:0007669"/>
    <property type="project" value="UniProtKB-ARBA"/>
</dbReference>
<evidence type="ECO:0000259" key="6">
    <source>
        <dbReference type="Pfam" id="PF02754"/>
    </source>
</evidence>
<feature type="domain" description="Cysteine-rich" evidence="6">
    <location>
        <begin position="35"/>
        <end position="102"/>
    </location>
</feature>
<dbReference type="PANTHER" id="PTHR32479">
    <property type="entry name" value="GLYCOLATE OXIDASE IRON-SULFUR SUBUNIT"/>
    <property type="match status" value="1"/>
</dbReference>
<dbReference type="Pfam" id="PF02754">
    <property type="entry name" value="CCG"/>
    <property type="match status" value="1"/>
</dbReference>
<keyword evidence="3" id="KW-0677">Repeat</keyword>
<gene>
    <name evidence="7" type="primary">glpC_3</name>
    <name evidence="7" type="ORF">NCTC13032_05145</name>
</gene>
<evidence type="ECO:0000256" key="5">
    <source>
        <dbReference type="ARBA" id="ARBA00023014"/>
    </source>
</evidence>
<dbReference type="Proteomes" id="UP000310719">
    <property type="component" value="Chromosome"/>
</dbReference>
<sequence>MAQAEQWTDPATETIAIERGLSHALSYGKNGLSLYTLELLRLIPGLTLTVLDSRCCGIAGTYGFKRENYPTSQAIGAPLFRQIEESGADIVVTDCETCKWQIEMSTRKRCEHPITLLAKALG</sequence>
<dbReference type="GO" id="GO:0051539">
    <property type="term" value="F:4 iron, 4 sulfur cluster binding"/>
    <property type="evidence" value="ECO:0007669"/>
    <property type="project" value="UniProtKB-KW"/>
</dbReference>
<keyword evidence="5" id="KW-0411">Iron-sulfur</keyword>
<evidence type="ECO:0000256" key="4">
    <source>
        <dbReference type="ARBA" id="ARBA00023004"/>
    </source>
</evidence>
<evidence type="ECO:0000313" key="8">
    <source>
        <dbReference type="Proteomes" id="UP000310719"/>
    </source>
</evidence>
<evidence type="ECO:0000256" key="3">
    <source>
        <dbReference type="ARBA" id="ARBA00022737"/>
    </source>
</evidence>